<feature type="region of interest" description="Disordered" evidence="2">
    <location>
        <begin position="1180"/>
        <end position="1205"/>
    </location>
</feature>
<sequence length="1682" mass="181151">MSFLRADLRDDDVQAVRDENLDLKRRLNIQMDLTKRLTTRVQKMSDDMNKLKLRGPVGPIPATKDHEHTPTSASGIPAPVIATRAVFHKRHPSLEALVDDLRLQVRDLAKDNSLLKSKVQHYKATHESNLRKKGMWDSIGPRKGAARKSPVKKEQASLQRVADPESPPVVVPPSFRDSEEYHQMSETVHMLQGELDAKNDELAELRSVVEELQKKQSSPPPAATVDMTEHLQLKQTVAVLEARQKSLTLELTNKSRMIEDLLQQSGAMEEKEAEMRQSNAELTQEIEHHSVQLQEARDKVVELETQLVHAQVDMQHVDHLQKVNTDIKAELNRAHEENARLVEQALVTEKTQRARFDAAVQDLAHQLAHLESSNKQLLLDNKRLLDDLDLSKAQTATMTARHAETQHQLDRETREHTALRNRVALFAETNHVAMGDLQEALVIIAWRRQHHVSLDTLLSMHEWMEDKAAMLHLRSEYLQALQDLDKTRQLLSLQQQVNRDYKHELAQVHGDIERLRDEYVVQRERDARLLDARQHRIGVLERQVRHLSSVSGPARGLVAAADPSRHGPCLVLKLHQIQLTKPCATPQLLLFAVDFFTFETQVTPPLPPSHQTFIADDWTVSWPLDPLPDALFWYLEADGGDVAIDVVVVRSDGTFTTLVTARITHLAQLLHAGSNGLFYNLELYGAPAFGGEDQYRADSGGDQLLGTLQCSLAISLPLEEAWLAYQERSGHLRQQAASAQKRIDMSQPGPQYRSDTLHVSLTGISVTPKTKNPRLYGLVDIYHRTGLRIACPGFAAPDDPETVDVPLVLSPDVVQWIEQKPMVVSVFDDADPSDYSSFLGQAHVSLAAVAQGDEASVETELVLSGQKVGSVTVKLGWRQGGPRMVGADEMGRDASRGQLDDVGRMSQVAGTASLPHASIGTTFEPRPVGSSRSQDMDGSLSRAASVAELAPSRQHSGSSLPRTGSAPPLAHSASNLAELADSRGDAGANHTNTVDSAPISARASLSRTDLAPPLSRGNSAPLSFSQDVGDPAAPPPFPREQSAPALSRTGSQHDLPISRLSSSRSLRRDPSHPALSSTHLADPSRSRSRSNLSQDITADVLGDLPPPRMGMSKASSYQTTEQLLSREGSRASLAGAEASPLSRQESLRSDVGVSRHGSTRSIQGIGSVATLDEPIASRRASQEGAALPMATSASNVARSTSRVGPQARMDEAGALPASLPLSSSGSARGSGLVGAADGAGVTLSRFGSHVSRAQWTSQGGELQASRAGSMRGSRKYVLAQDMDALPPSMPASGGGSGLVGMGNDDGPPTLSRSSSQLRVQWSSQGEQLPASGAGSLYGSRHSVLGDAALPTDDDQVLLMSGSNLHLDTTQGSQNFQDEDPSATADNDDDLYALLSPTIHDADLAEIDLLADDHVTLVLHTLQVYANSTVVQDHLAGYQQVIVAFDVFGPTAEDGDAGSMLETSAQFVRYAPDDDTPDQDGALVPLIDLGFVASFPSAAPAENDDVGADPKWAALLTPVVAGMARRTSLSRHASLAASGSLQRIASTRSVAAAADAPTVTTTLIVAVSTGAPVGGSNELGDEPNAEFVDVASAHLDWAVLVQKVLAPTPGAPNRILVPLDVEFLDGVGSLGTLVVEVHGLAPLLARLGMQMRSLAASRMSLPGSNGGSFVAEQTIDENEGEVE</sequence>
<feature type="region of interest" description="Disordered" evidence="2">
    <location>
        <begin position="1006"/>
        <end position="1159"/>
    </location>
</feature>
<dbReference type="Proteomes" id="UP000054350">
    <property type="component" value="Unassembled WGS sequence"/>
</dbReference>
<feature type="compositionally biased region" description="Polar residues" evidence="2">
    <location>
        <begin position="1016"/>
        <end position="1026"/>
    </location>
</feature>
<feature type="region of interest" description="Disordered" evidence="2">
    <location>
        <begin position="50"/>
        <end position="76"/>
    </location>
</feature>
<feature type="compositionally biased region" description="Polar residues" evidence="2">
    <location>
        <begin position="953"/>
        <end position="962"/>
    </location>
</feature>
<accession>A0A0L0T2J6</accession>
<dbReference type="eggNOG" id="ENOG502QSQG">
    <property type="taxonomic scope" value="Eukaryota"/>
</dbReference>
<feature type="coiled-coil region" evidence="1">
    <location>
        <begin position="261"/>
        <end position="422"/>
    </location>
</feature>
<evidence type="ECO:0008006" key="5">
    <source>
        <dbReference type="Google" id="ProtNLM"/>
    </source>
</evidence>
<evidence type="ECO:0000256" key="1">
    <source>
        <dbReference type="SAM" id="Coils"/>
    </source>
</evidence>
<proteinExistence type="predicted"/>
<dbReference type="VEuPathDB" id="FungiDB:AMAG_13929"/>
<feature type="region of interest" description="Disordered" evidence="2">
    <location>
        <begin position="911"/>
        <end position="970"/>
    </location>
</feature>
<dbReference type="STRING" id="578462.A0A0L0T2J6"/>
<gene>
    <name evidence="3" type="ORF">AMAG_13929</name>
</gene>
<feature type="region of interest" description="Disordered" evidence="2">
    <location>
        <begin position="134"/>
        <end position="170"/>
    </location>
</feature>
<dbReference type="OrthoDB" id="5563688at2759"/>
<evidence type="ECO:0000256" key="2">
    <source>
        <dbReference type="SAM" id="MobiDB-lite"/>
    </source>
</evidence>
<feature type="compositionally biased region" description="Polar residues" evidence="2">
    <location>
        <begin position="1191"/>
        <end position="1203"/>
    </location>
</feature>
<name>A0A0L0T2J6_ALLM3</name>
<evidence type="ECO:0000313" key="3">
    <source>
        <dbReference type="EMBL" id="KNE69058.1"/>
    </source>
</evidence>
<protein>
    <recommendedName>
        <fullName evidence="5">RPGR-interacting protein 1 first C2 domain-containing protein</fullName>
    </recommendedName>
</protein>
<reference evidence="3 4" key="1">
    <citation type="submission" date="2009-11" db="EMBL/GenBank/DDBJ databases">
        <title>Annotation of Allomyces macrogynus ATCC 38327.</title>
        <authorList>
            <consortium name="The Broad Institute Genome Sequencing Platform"/>
            <person name="Russ C."/>
            <person name="Cuomo C."/>
            <person name="Burger G."/>
            <person name="Gray M.W."/>
            <person name="Holland P.W.H."/>
            <person name="King N."/>
            <person name="Lang F.B.F."/>
            <person name="Roger A.J."/>
            <person name="Ruiz-Trillo I."/>
            <person name="Young S.K."/>
            <person name="Zeng Q."/>
            <person name="Gargeya S."/>
            <person name="Fitzgerald M."/>
            <person name="Haas B."/>
            <person name="Abouelleil A."/>
            <person name="Alvarado L."/>
            <person name="Arachchi H.M."/>
            <person name="Berlin A."/>
            <person name="Chapman S.B."/>
            <person name="Gearin G."/>
            <person name="Goldberg J."/>
            <person name="Griggs A."/>
            <person name="Gujja S."/>
            <person name="Hansen M."/>
            <person name="Heiman D."/>
            <person name="Howarth C."/>
            <person name="Larimer J."/>
            <person name="Lui A."/>
            <person name="MacDonald P.J.P."/>
            <person name="McCowen C."/>
            <person name="Montmayeur A."/>
            <person name="Murphy C."/>
            <person name="Neiman D."/>
            <person name="Pearson M."/>
            <person name="Priest M."/>
            <person name="Roberts A."/>
            <person name="Saif S."/>
            <person name="Shea T."/>
            <person name="Sisk P."/>
            <person name="Stolte C."/>
            <person name="Sykes S."/>
            <person name="Wortman J."/>
            <person name="Nusbaum C."/>
            <person name="Birren B."/>
        </authorList>
    </citation>
    <scope>NUCLEOTIDE SEQUENCE [LARGE SCALE GENOMIC DNA]</scope>
    <source>
        <strain evidence="3 4">ATCC 38327</strain>
    </source>
</reference>
<dbReference type="PANTHER" id="PTHR14240">
    <property type="entry name" value="RETINITIS PIGMENTOSA GTPASE REGULATOR-INTERACTING PROTEIN"/>
    <property type="match status" value="1"/>
</dbReference>
<dbReference type="EMBL" id="GG745359">
    <property type="protein sequence ID" value="KNE69058.1"/>
    <property type="molecule type" value="Genomic_DNA"/>
</dbReference>
<keyword evidence="1" id="KW-0175">Coiled coil</keyword>
<evidence type="ECO:0000313" key="4">
    <source>
        <dbReference type="Proteomes" id="UP000054350"/>
    </source>
</evidence>
<feature type="compositionally biased region" description="Polar residues" evidence="2">
    <location>
        <begin position="1113"/>
        <end position="1123"/>
    </location>
</feature>
<reference evidence="4" key="2">
    <citation type="submission" date="2009-11" db="EMBL/GenBank/DDBJ databases">
        <title>The Genome Sequence of Allomyces macrogynus strain ATCC 38327.</title>
        <authorList>
            <consortium name="The Broad Institute Genome Sequencing Platform"/>
            <person name="Russ C."/>
            <person name="Cuomo C."/>
            <person name="Shea T."/>
            <person name="Young S.K."/>
            <person name="Zeng Q."/>
            <person name="Koehrsen M."/>
            <person name="Haas B."/>
            <person name="Borodovsky M."/>
            <person name="Guigo R."/>
            <person name="Alvarado L."/>
            <person name="Berlin A."/>
            <person name="Borenstein D."/>
            <person name="Chen Z."/>
            <person name="Engels R."/>
            <person name="Freedman E."/>
            <person name="Gellesch M."/>
            <person name="Goldberg J."/>
            <person name="Griggs A."/>
            <person name="Gujja S."/>
            <person name="Heiman D."/>
            <person name="Hepburn T."/>
            <person name="Howarth C."/>
            <person name="Jen D."/>
            <person name="Larson L."/>
            <person name="Lewis B."/>
            <person name="Mehta T."/>
            <person name="Park D."/>
            <person name="Pearson M."/>
            <person name="Roberts A."/>
            <person name="Saif S."/>
            <person name="Shenoy N."/>
            <person name="Sisk P."/>
            <person name="Stolte C."/>
            <person name="Sykes S."/>
            <person name="Walk T."/>
            <person name="White J."/>
            <person name="Yandava C."/>
            <person name="Burger G."/>
            <person name="Gray M.W."/>
            <person name="Holland P.W.H."/>
            <person name="King N."/>
            <person name="Lang F.B.F."/>
            <person name="Roger A.J."/>
            <person name="Ruiz-Trillo I."/>
            <person name="Lander E."/>
            <person name="Nusbaum C."/>
        </authorList>
    </citation>
    <scope>NUCLEOTIDE SEQUENCE [LARGE SCALE GENOMIC DNA]</scope>
    <source>
        <strain evidence="4">ATCC 38327</strain>
    </source>
</reference>
<feature type="coiled-coil region" evidence="1">
    <location>
        <begin position="188"/>
        <end position="215"/>
    </location>
</feature>
<organism evidence="3 4">
    <name type="scientific">Allomyces macrogynus (strain ATCC 38327)</name>
    <name type="common">Allomyces javanicus var. macrogynus</name>
    <dbReference type="NCBI Taxonomy" id="578462"/>
    <lineage>
        <taxon>Eukaryota</taxon>
        <taxon>Fungi</taxon>
        <taxon>Fungi incertae sedis</taxon>
        <taxon>Blastocladiomycota</taxon>
        <taxon>Blastocladiomycetes</taxon>
        <taxon>Blastocladiales</taxon>
        <taxon>Blastocladiaceae</taxon>
        <taxon>Allomyces</taxon>
    </lineage>
</organism>
<keyword evidence="4" id="KW-1185">Reference proteome</keyword>
<dbReference type="InterPro" id="IPR031139">
    <property type="entry name" value="RPGRIP1_fam"/>
</dbReference>